<keyword evidence="1" id="KW-0812">Transmembrane</keyword>
<evidence type="ECO:0000256" key="1">
    <source>
        <dbReference type="SAM" id="Phobius"/>
    </source>
</evidence>
<sequence>MMVKEDTWITVMIVSTLIMVCLILGLTLAYAEPKRVISADQQAVVMQKHQRKQDIKAEITDYATISQQIDAVKNMEDVKEILRKLAKVAALQSVGE</sequence>
<accession>A0ABR5SLQ5</accession>
<organism evidence="2 3">
    <name type="scientific">Candidatus Magnetominusculus xianensis</name>
    <dbReference type="NCBI Taxonomy" id="1748249"/>
    <lineage>
        <taxon>Bacteria</taxon>
        <taxon>Pseudomonadati</taxon>
        <taxon>Nitrospirota</taxon>
        <taxon>Nitrospiria</taxon>
        <taxon>Nitrospirales</taxon>
        <taxon>Nitrospiraceae</taxon>
        <taxon>Candidatus Magnetominusculus</taxon>
    </lineage>
</organism>
<keyword evidence="1" id="KW-1133">Transmembrane helix</keyword>
<comment type="caution">
    <text evidence="2">The sequence shown here is derived from an EMBL/GenBank/DDBJ whole genome shotgun (WGS) entry which is preliminary data.</text>
</comment>
<reference evidence="2 3" key="1">
    <citation type="submission" date="2015-11" db="EMBL/GenBank/DDBJ databases">
        <authorList>
            <person name="Lin W."/>
        </authorList>
    </citation>
    <scope>NUCLEOTIDE SEQUENCE [LARGE SCALE GENOMIC DNA]</scope>
    <source>
        <strain evidence="2 3">HCH-1</strain>
    </source>
</reference>
<evidence type="ECO:0000313" key="3">
    <source>
        <dbReference type="Proteomes" id="UP000060487"/>
    </source>
</evidence>
<evidence type="ECO:0000313" key="2">
    <source>
        <dbReference type="EMBL" id="KWT91833.1"/>
    </source>
</evidence>
<proteinExistence type="predicted"/>
<dbReference type="EMBL" id="LNQR01000028">
    <property type="protein sequence ID" value="KWT91833.1"/>
    <property type="molecule type" value="Genomic_DNA"/>
</dbReference>
<name>A0ABR5SLQ5_9BACT</name>
<dbReference type="Proteomes" id="UP000060487">
    <property type="component" value="Unassembled WGS sequence"/>
</dbReference>
<dbReference type="RefSeq" id="WP_085051261.1">
    <property type="nucleotide sequence ID" value="NZ_LNQR01000028.1"/>
</dbReference>
<feature type="transmembrane region" description="Helical" evidence="1">
    <location>
        <begin position="12"/>
        <end position="31"/>
    </location>
</feature>
<keyword evidence="1" id="KW-0472">Membrane</keyword>
<protein>
    <recommendedName>
        <fullName evidence="4">Secreted protein</fullName>
    </recommendedName>
</protein>
<gene>
    <name evidence="2" type="ORF">ASN18_0735</name>
</gene>
<keyword evidence="3" id="KW-1185">Reference proteome</keyword>
<evidence type="ECO:0008006" key="4">
    <source>
        <dbReference type="Google" id="ProtNLM"/>
    </source>
</evidence>